<dbReference type="InterPro" id="IPR035474">
    <property type="entry name" value="SIS_Kpsf"/>
</dbReference>
<dbReference type="SUPFAM" id="SSF54631">
    <property type="entry name" value="CBS-domain pair"/>
    <property type="match status" value="1"/>
</dbReference>
<keyword evidence="11" id="KW-1185">Reference proteome</keyword>
<dbReference type="PANTHER" id="PTHR42745">
    <property type="match status" value="1"/>
</dbReference>
<feature type="domain" description="SIS" evidence="9">
    <location>
        <begin position="52"/>
        <end position="195"/>
    </location>
</feature>
<keyword evidence="5" id="KW-0479">Metal-binding</keyword>
<evidence type="ECO:0000256" key="2">
    <source>
        <dbReference type="ARBA" id="ARBA00022737"/>
    </source>
</evidence>
<dbReference type="InterPro" id="IPR046348">
    <property type="entry name" value="SIS_dom_sf"/>
</dbReference>
<protein>
    <submittedName>
        <fullName evidence="10">Arabinose 5-phosphate isomerase KpsF</fullName>
        <ecNumber evidence="10">5.3.1.13</ecNumber>
    </submittedName>
</protein>
<dbReference type="Gene3D" id="3.40.50.10490">
    <property type="entry name" value="Glucose-6-phosphate isomerase like protein, domain 1"/>
    <property type="match status" value="1"/>
</dbReference>
<dbReference type="Pfam" id="PF01380">
    <property type="entry name" value="SIS"/>
    <property type="match status" value="1"/>
</dbReference>
<comment type="caution">
    <text evidence="10">The sequence shown here is derived from an EMBL/GenBank/DDBJ whole genome shotgun (WGS) entry which is preliminary data.</text>
</comment>
<evidence type="ECO:0000259" key="9">
    <source>
        <dbReference type="PROSITE" id="PS51464"/>
    </source>
</evidence>
<comment type="similarity">
    <text evidence="1 4">Belongs to the SIS family. GutQ/KpsF subfamily.</text>
</comment>
<dbReference type="PROSITE" id="PS51464">
    <property type="entry name" value="SIS"/>
    <property type="match status" value="1"/>
</dbReference>
<keyword evidence="3 7" id="KW-0129">CBS domain</keyword>
<dbReference type="Pfam" id="PF00571">
    <property type="entry name" value="CBS"/>
    <property type="match status" value="1"/>
</dbReference>
<reference evidence="10 11" key="1">
    <citation type="submission" date="2019-02" db="EMBL/GenBank/DDBJ databases">
        <title>Deep-cultivation of Planctomycetes and their phenomic and genomic characterization uncovers novel biology.</title>
        <authorList>
            <person name="Wiegand S."/>
            <person name="Jogler M."/>
            <person name="Boedeker C."/>
            <person name="Pinto D."/>
            <person name="Vollmers J."/>
            <person name="Rivas-Marin E."/>
            <person name="Kohn T."/>
            <person name="Peeters S.H."/>
            <person name="Heuer A."/>
            <person name="Rast P."/>
            <person name="Oberbeckmann S."/>
            <person name="Bunk B."/>
            <person name="Jeske O."/>
            <person name="Meyerdierks A."/>
            <person name="Storesund J.E."/>
            <person name="Kallscheuer N."/>
            <person name="Luecker S."/>
            <person name="Lage O.M."/>
            <person name="Pohl T."/>
            <person name="Merkel B.J."/>
            <person name="Hornburger P."/>
            <person name="Mueller R.-W."/>
            <person name="Bruemmer F."/>
            <person name="Labrenz M."/>
            <person name="Spormann A.M."/>
            <person name="Op Den Camp H."/>
            <person name="Overmann J."/>
            <person name="Amann R."/>
            <person name="Jetten M.S.M."/>
            <person name="Mascher T."/>
            <person name="Medema M.H."/>
            <person name="Devos D.P."/>
            <person name="Kaster A.-K."/>
            <person name="Ovreas L."/>
            <person name="Rohde M."/>
            <person name="Galperin M.Y."/>
            <person name="Jogler C."/>
        </authorList>
    </citation>
    <scope>NUCLEOTIDE SEQUENCE [LARGE SCALE GENOMIC DNA]</scope>
    <source>
        <strain evidence="10 11">Pla111</strain>
    </source>
</reference>
<feature type="binding site" evidence="5">
    <location>
        <position position="93"/>
    </location>
    <ligand>
        <name>Zn(2+)</name>
        <dbReference type="ChEBI" id="CHEBI:29105"/>
    </ligand>
</feature>
<feature type="site" description="Catalytically relevant" evidence="6">
    <location>
        <position position="163"/>
    </location>
</feature>
<sequence length="366" mass="38152">MAASTALRLDSISPPSQLAPAQQLAAAREVLRREAIALWQVSHRLGEELNDALNLLHACRGAVIVTGMGKAGLIGRKIAATLASTGATSHFMHPAEAFHGDLGRVRCGDVVLMLSQSGETGEVLQLLPSLDQAGVPIIAITANGQSTVGRAARVVLPLGELDEACSLGLAPSTTTTAMLALGDALALVLSSMRGFTAEDFARYHPGGSLGRKLARVDEVMRPLVDCRVALVTQTVRQVIVGCGKPGRRTGAVMLVDAAGKLAGLFTDSDLVRLFEARDEAALDEPVSQRMVASPTTIGSGARMSEAIKLLADRKFSELPVTDPAGKPIGMIDVTDVVEAPEAMAQADPVPSTPVRIFPGEDVYAAG</sequence>
<dbReference type="SUPFAM" id="SSF53697">
    <property type="entry name" value="SIS domain"/>
    <property type="match status" value="1"/>
</dbReference>
<dbReference type="GO" id="GO:0019146">
    <property type="term" value="F:arabinose-5-phosphate isomerase activity"/>
    <property type="evidence" value="ECO:0007669"/>
    <property type="project" value="UniProtKB-EC"/>
</dbReference>
<dbReference type="GO" id="GO:0046872">
    <property type="term" value="F:metal ion binding"/>
    <property type="evidence" value="ECO:0007669"/>
    <property type="project" value="UniProtKB-KW"/>
</dbReference>
<dbReference type="AlphaFoldDB" id="A0A5C5W9K9"/>
<feature type="site" description="Catalytically relevant" evidence="6">
    <location>
        <position position="204"/>
    </location>
</feature>
<accession>A0A5C5W9K9</accession>
<feature type="domain" description="CBS" evidence="8">
    <location>
        <begin position="290"/>
        <end position="349"/>
    </location>
</feature>
<dbReference type="OrthoDB" id="9762536at2"/>
<organism evidence="10 11">
    <name type="scientific">Botrimarina hoheduenensis</name>
    <dbReference type="NCBI Taxonomy" id="2528000"/>
    <lineage>
        <taxon>Bacteria</taxon>
        <taxon>Pseudomonadati</taxon>
        <taxon>Planctomycetota</taxon>
        <taxon>Planctomycetia</taxon>
        <taxon>Pirellulales</taxon>
        <taxon>Lacipirellulaceae</taxon>
        <taxon>Botrimarina</taxon>
    </lineage>
</organism>
<keyword evidence="10" id="KW-0413">Isomerase</keyword>
<evidence type="ECO:0000256" key="5">
    <source>
        <dbReference type="PIRSR" id="PIRSR004692-2"/>
    </source>
</evidence>
<dbReference type="InterPro" id="IPR001347">
    <property type="entry name" value="SIS_dom"/>
</dbReference>
<dbReference type="InterPro" id="IPR000644">
    <property type="entry name" value="CBS_dom"/>
</dbReference>
<dbReference type="GO" id="GO:0097367">
    <property type="term" value="F:carbohydrate derivative binding"/>
    <property type="evidence" value="ECO:0007669"/>
    <property type="project" value="InterPro"/>
</dbReference>
<keyword evidence="5" id="KW-0862">Zinc</keyword>
<evidence type="ECO:0000313" key="11">
    <source>
        <dbReference type="Proteomes" id="UP000318995"/>
    </source>
</evidence>
<evidence type="ECO:0000313" key="10">
    <source>
        <dbReference type="EMBL" id="TWT47350.1"/>
    </source>
</evidence>
<evidence type="ECO:0000259" key="8">
    <source>
        <dbReference type="PROSITE" id="PS51371"/>
    </source>
</evidence>
<dbReference type="Gene3D" id="3.10.580.10">
    <property type="entry name" value="CBS-domain"/>
    <property type="match status" value="1"/>
</dbReference>
<dbReference type="PIRSF" id="PIRSF004692">
    <property type="entry name" value="KdsD_KpsF"/>
    <property type="match status" value="1"/>
</dbReference>
<dbReference type="NCBIfam" id="TIGR00393">
    <property type="entry name" value="kpsF"/>
    <property type="match status" value="1"/>
</dbReference>
<dbReference type="FunFam" id="3.40.50.10490:FF:000011">
    <property type="entry name" value="Arabinose 5-phosphate isomerase"/>
    <property type="match status" value="1"/>
</dbReference>
<dbReference type="EMBL" id="SJPH01000002">
    <property type="protein sequence ID" value="TWT47350.1"/>
    <property type="molecule type" value="Genomic_DNA"/>
</dbReference>
<evidence type="ECO:0000256" key="1">
    <source>
        <dbReference type="ARBA" id="ARBA00008165"/>
    </source>
</evidence>
<dbReference type="InterPro" id="IPR046342">
    <property type="entry name" value="CBS_dom_sf"/>
</dbReference>
<dbReference type="GO" id="GO:0005975">
    <property type="term" value="P:carbohydrate metabolic process"/>
    <property type="evidence" value="ECO:0007669"/>
    <property type="project" value="InterPro"/>
</dbReference>
<dbReference type="Proteomes" id="UP000318995">
    <property type="component" value="Unassembled WGS sequence"/>
</dbReference>
<dbReference type="InterPro" id="IPR004800">
    <property type="entry name" value="KdsD/KpsF-type"/>
</dbReference>
<dbReference type="CDD" id="cd05014">
    <property type="entry name" value="SIS_Kpsf"/>
    <property type="match status" value="1"/>
</dbReference>
<dbReference type="PANTHER" id="PTHR42745:SF1">
    <property type="entry name" value="ARABINOSE 5-PHOSPHATE ISOMERASE KDSD"/>
    <property type="match status" value="1"/>
</dbReference>
<dbReference type="SMART" id="SM00116">
    <property type="entry name" value="CBS"/>
    <property type="match status" value="2"/>
</dbReference>
<name>A0A5C5W9K9_9BACT</name>
<dbReference type="PROSITE" id="PS51371">
    <property type="entry name" value="CBS"/>
    <property type="match status" value="1"/>
</dbReference>
<gene>
    <name evidence="10" type="primary">kpsF</name>
    <name evidence="10" type="ORF">Pla111_09630</name>
</gene>
<evidence type="ECO:0000256" key="7">
    <source>
        <dbReference type="PROSITE-ProRule" id="PRU00703"/>
    </source>
</evidence>
<dbReference type="EC" id="5.3.1.13" evidence="10"/>
<dbReference type="GO" id="GO:1901135">
    <property type="term" value="P:carbohydrate derivative metabolic process"/>
    <property type="evidence" value="ECO:0007669"/>
    <property type="project" value="InterPro"/>
</dbReference>
<keyword evidence="2" id="KW-0677">Repeat</keyword>
<proteinExistence type="inferred from homology"/>
<evidence type="ECO:0000256" key="3">
    <source>
        <dbReference type="ARBA" id="ARBA00023122"/>
    </source>
</evidence>
<dbReference type="InterPro" id="IPR050986">
    <property type="entry name" value="GutQ/KpsF_isomerases"/>
</dbReference>
<evidence type="ECO:0000256" key="4">
    <source>
        <dbReference type="PIRNR" id="PIRNR004692"/>
    </source>
</evidence>
<evidence type="ECO:0000256" key="6">
    <source>
        <dbReference type="PIRSR" id="PIRSR004692-3"/>
    </source>
</evidence>
<feature type="site" description="Catalytically relevant" evidence="6">
    <location>
        <position position="122"/>
    </location>
</feature>
<feature type="site" description="Catalytically relevant" evidence="6">
    <location>
        <position position="70"/>
    </location>
</feature>